<dbReference type="InterPro" id="IPR002577">
    <property type="entry name" value="HTH_HxlR"/>
</dbReference>
<evidence type="ECO:0000256" key="3">
    <source>
        <dbReference type="ARBA" id="ARBA00023163"/>
    </source>
</evidence>
<reference evidence="6" key="1">
    <citation type="submission" date="2018-02" db="EMBL/GenBank/DDBJ databases">
        <authorList>
            <person name="Clavel T."/>
            <person name="Strowig T."/>
        </authorList>
    </citation>
    <scope>NUCLEOTIDE SEQUENCE [LARGE SCALE GENOMIC DNA]</scope>
    <source>
        <strain evidence="6">DSM 103720</strain>
    </source>
</reference>
<accession>A0A2V1IMB3</accession>
<keyword evidence="6" id="KW-1185">Reference proteome</keyword>
<evidence type="ECO:0000256" key="1">
    <source>
        <dbReference type="ARBA" id="ARBA00023015"/>
    </source>
</evidence>
<evidence type="ECO:0000313" key="5">
    <source>
        <dbReference type="EMBL" id="PWB00487.1"/>
    </source>
</evidence>
<keyword evidence="1" id="KW-0805">Transcription regulation</keyword>
<dbReference type="AlphaFoldDB" id="A0A2V1IMB3"/>
<proteinExistence type="predicted"/>
<dbReference type="InterPro" id="IPR036390">
    <property type="entry name" value="WH_DNA-bd_sf"/>
</dbReference>
<feature type="domain" description="HTH hxlR-type" evidence="4">
    <location>
        <begin position="19"/>
        <end position="118"/>
    </location>
</feature>
<evidence type="ECO:0000256" key="2">
    <source>
        <dbReference type="ARBA" id="ARBA00023125"/>
    </source>
</evidence>
<dbReference type="PANTHER" id="PTHR33204">
    <property type="entry name" value="TRANSCRIPTIONAL REGULATOR, MARR FAMILY"/>
    <property type="match status" value="1"/>
</dbReference>
<dbReference type="PROSITE" id="PS51118">
    <property type="entry name" value="HTH_HXLR"/>
    <property type="match status" value="1"/>
</dbReference>
<dbReference type="GeneID" id="82527168"/>
<dbReference type="InterPro" id="IPR036388">
    <property type="entry name" value="WH-like_DNA-bd_sf"/>
</dbReference>
<dbReference type="SUPFAM" id="SSF46785">
    <property type="entry name" value="Winged helix' DNA-binding domain"/>
    <property type="match status" value="1"/>
</dbReference>
<dbReference type="Proteomes" id="UP000244905">
    <property type="component" value="Unassembled WGS sequence"/>
</dbReference>
<evidence type="ECO:0000313" key="6">
    <source>
        <dbReference type="Proteomes" id="UP000244905"/>
    </source>
</evidence>
<keyword evidence="3" id="KW-0804">Transcription</keyword>
<dbReference type="Pfam" id="PF01638">
    <property type="entry name" value="HxlR"/>
    <property type="match status" value="1"/>
</dbReference>
<comment type="caution">
    <text evidence="5">The sequence shown here is derived from an EMBL/GenBank/DDBJ whole genome shotgun (WGS) entry which is preliminary data.</text>
</comment>
<keyword evidence="2" id="KW-0238">DNA-binding</keyword>
<gene>
    <name evidence="5" type="ORF">C5O23_12625</name>
</gene>
<dbReference type="GO" id="GO:0003677">
    <property type="term" value="F:DNA binding"/>
    <property type="evidence" value="ECO:0007669"/>
    <property type="project" value="UniProtKB-KW"/>
</dbReference>
<evidence type="ECO:0000259" key="4">
    <source>
        <dbReference type="PROSITE" id="PS51118"/>
    </source>
</evidence>
<dbReference type="RefSeq" id="WP_107033284.1">
    <property type="nucleotide sequence ID" value="NZ_CAJSYL010000066.1"/>
</dbReference>
<organism evidence="5 6">
    <name type="scientific">Duncaniella muris</name>
    <dbReference type="NCBI Taxonomy" id="2094150"/>
    <lineage>
        <taxon>Bacteria</taxon>
        <taxon>Pseudomonadati</taxon>
        <taxon>Bacteroidota</taxon>
        <taxon>Bacteroidia</taxon>
        <taxon>Bacteroidales</taxon>
        <taxon>Muribaculaceae</taxon>
        <taxon>Duncaniella</taxon>
    </lineage>
</organism>
<dbReference type="PANTHER" id="PTHR33204:SF39">
    <property type="entry name" value="TRANSCRIPTIONAL REGULATORY PROTEIN"/>
    <property type="match status" value="1"/>
</dbReference>
<dbReference type="EMBL" id="PUEC01000040">
    <property type="protein sequence ID" value="PWB00487.1"/>
    <property type="molecule type" value="Genomic_DNA"/>
</dbReference>
<name>A0A2V1IMB3_9BACT</name>
<protein>
    <submittedName>
        <fullName evidence="5">Transcriptional regulator</fullName>
    </submittedName>
</protein>
<dbReference type="Gene3D" id="1.10.10.10">
    <property type="entry name" value="Winged helix-like DNA-binding domain superfamily/Winged helix DNA-binding domain"/>
    <property type="match status" value="1"/>
</dbReference>
<sequence length="120" mass="13376">MNALPLKENLKKYTGIASCPVRNVISRFSGKWTMLVLCVLAENEATRFNEIGRAIPDISPKVLTETLKSLEADGLISRKLYAEIPPKVEYSLTELGKSLMPLLGNLIEWALDNFNAIAKR</sequence>